<reference evidence="1" key="2">
    <citation type="journal article" date="2021" name="Genome Biol. Evol.">
        <title>Developing a high-quality reference genome for a parasitic bivalve with doubly uniparental inheritance (Bivalvia: Unionida).</title>
        <authorList>
            <person name="Smith C.H."/>
        </authorList>
    </citation>
    <scope>NUCLEOTIDE SEQUENCE</scope>
    <source>
        <strain evidence="1">CHS0354</strain>
        <tissue evidence="1">Mantle</tissue>
    </source>
</reference>
<keyword evidence="2" id="KW-1185">Reference proteome</keyword>
<dbReference type="Proteomes" id="UP001195483">
    <property type="component" value="Unassembled WGS sequence"/>
</dbReference>
<gene>
    <name evidence="1" type="ORF">CHS0354_018978</name>
</gene>
<dbReference type="EMBL" id="JAEAOA010001161">
    <property type="protein sequence ID" value="KAK3594314.1"/>
    <property type="molecule type" value="Genomic_DNA"/>
</dbReference>
<dbReference type="AlphaFoldDB" id="A0AAE0VY62"/>
<sequence length="62" mass="7130">MPGNQGTQGTEFILGFIQKWDVPYDVKLLASSFSVNTSVNVDYFDNQQDQWHNQHRHEGNCS</sequence>
<reference evidence="1" key="1">
    <citation type="journal article" date="2021" name="Genome Biol. Evol.">
        <title>A High-Quality Reference Genome for a Parasitic Bivalve with Doubly Uniparental Inheritance (Bivalvia: Unionida).</title>
        <authorList>
            <person name="Smith C.H."/>
        </authorList>
    </citation>
    <scope>NUCLEOTIDE SEQUENCE</scope>
    <source>
        <strain evidence="1">CHS0354</strain>
    </source>
</reference>
<proteinExistence type="predicted"/>
<accession>A0AAE0VY62</accession>
<evidence type="ECO:0000313" key="2">
    <source>
        <dbReference type="Proteomes" id="UP001195483"/>
    </source>
</evidence>
<evidence type="ECO:0000313" key="1">
    <source>
        <dbReference type="EMBL" id="KAK3594314.1"/>
    </source>
</evidence>
<reference evidence="1" key="3">
    <citation type="submission" date="2023-05" db="EMBL/GenBank/DDBJ databases">
        <authorList>
            <person name="Smith C.H."/>
        </authorList>
    </citation>
    <scope>NUCLEOTIDE SEQUENCE</scope>
    <source>
        <strain evidence="1">CHS0354</strain>
        <tissue evidence="1">Mantle</tissue>
    </source>
</reference>
<comment type="caution">
    <text evidence="1">The sequence shown here is derived from an EMBL/GenBank/DDBJ whole genome shotgun (WGS) entry which is preliminary data.</text>
</comment>
<name>A0AAE0VY62_9BIVA</name>
<protein>
    <submittedName>
        <fullName evidence="1">Uncharacterized protein</fullName>
    </submittedName>
</protein>
<organism evidence="1 2">
    <name type="scientific">Potamilus streckersoni</name>
    <dbReference type="NCBI Taxonomy" id="2493646"/>
    <lineage>
        <taxon>Eukaryota</taxon>
        <taxon>Metazoa</taxon>
        <taxon>Spiralia</taxon>
        <taxon>Lophotrochozoa</taxon>
        <taxon>Mollusca</taxon>
        <taxon>Bivalvia</taxon>
        <taxon>Autobranchia</taxon>
        <taxon>Heteroconchia</taxon>
        <taxon>Palaeoheterodonta</taxon>
        <taxon>Unionida</taxon>
        <taxon>Unionoidea</taxon>
        <taxon>Unionidae</taxon>
        <taxon>Ambleminae</taxon>
        <taxon>Lampsilini</taxon>
        <taxon>Potamilus</taxon>
    </lineage>
</organism>